<gene>
    <name evidence="2" type="ORF">PM001_LOCUS8136</name>
</gene>
<feature type="region of interest" description="Disordered" evidence="1">
    <location>
        <begin position="24"/>
        <end position="43"/>
    </location>
</feature>
<feature type="compositionally biased region" description="Polar residues" evidence="1">
    <location>
        <begin position="24"/>
        <end position="37"/>
    </location>
</feature>
<protein>
    <submittedName>
        <fullName evidence="2">Uncharacterized protein</fullName>
    </submittedName>
</protein>
<reference evidence="2" key="1">
    <citation type="submission" date="2024-01" db="EMBL/GenBank/DDBJ databases">
        <authorList>
            <person name="Webb A."/>
        </authorList>
    </citation>
    <scope>NUCLEOTIDE SEQUENCE</scope>
    <source>
        <strain evidence="2">Pm1</strain>
    </source>
</reference>
<dbReference type="Proteomes" id="UP001162060">
    <property type="component" value="Unassembled WGS sequence"/>
</dbReference>
<evidence type="ECO:0000313" key="2">
    <source>
        <dbReference type="EMBL" id="CAK7922965.1"/>
    </source>
</evidence>
<dbReference type="AlphaFoldDB" id="A0AAV1TKT6"/>
<dbReference type="EMBL" id="CAKLBY020000066">
    <property type="protein sequence ID" value="CAK7922965.1"/>
    <property type="molecule type" value="Genomic_DNA"/>
</dbReference>
<accession>A0AAV1TKT6</accession>
<evidence type="ECO:0000313" key="3">
    <source>
        <dbReference type="Proteomes" id="UP001162060"/>
    </source>
</evidence>
<sequence>MLTGELTLDGNILESVDSINLPSSFTHPAHQTSQQALDSDRSEKQQCFRLRISSLSM</sequence>
<evidence type="ECO:0000256" key="1">
    <source>
        <dbReference type="SAM" id="MobiDB-lite"/>
    </source>
</evidence>
<name>A0AAV1TKT6_9STRA</name>
<proteinExistence type="predicted"/>
<organism evidence="2 3">
    <name type="scientific">Peronospora matthiolae</name>
    <dbReference type="NCBI Taxonomy" id="2874970"/>
    <lineage>
        <taxon>Eukaryota</taxon>
        <taxon>Sar</taxon>
        <taxon>Stramenopiles</taxon>
        <taxon>Oomycota</taxon>
        <taxon>Peronosporomycetes</taxon>
        <taxon>Peronosporales</taxon>
        <taxon>Peronosporaceae</taxon>
        <taxon>Peronospora</taxon>
    </lineage>
</organism>
<comment type="caution">
    <text evidence="2">The sequence shown here is derived from an EMBL/GenBank/DDBJ whole genome shotgun (WGS) entry which is preliminary data.</text>
</comment>